<comment type="caution">
    <text evidence="2">The sequence shown here is derived from an EMBL/GenBank/DDBJ whole genome shotgun (WGS) entry which is preliminary data.</text>
</comment>
<gene>
    <name evidence="2" type="ORF">RRG08_034289</name>
</gene>
<evidence type="ECO:0000313" key="2">
    <source>
        <dbReference type="EMBL" id="KAK3779031.1"/>
    </source>
</evidence>
<organism evidence="2 3">
    <name type="scientific">Elysia crispata</name>
    <name type="common">lettuce slug</name>
    <dbReference type="NCBI Taxonomy" id="231223"/>
    <lineage>
        <taxon>Eukaryota</taxon>
        <taxon>Metazoa</taxon>
        <taxon>Spiralia</taxon>
        <taxon>Lophotrochozoa</taxon>
        <taxon>Mollusca</taxon>
        <taxon>Gastropoda</taxon>
        <taxon>Heterobranchia</taxon>
        <taxon>Euthyneura</taxon>
        <taxon>Panpulmonata</taxon>
        <taxon>Sacoglossa</taxon>
        <taxon>Placobranchoidea</taxon>
        <taxon>Plakobranchidae</taxon>
        <taxon>Elysia</taxon>
    </lineage>
</organism>
<evidence type="ECO:0000256" key="1">
    <source>
        <dbReference type="SAM" id="MobiDB-lite"/>
    </source>
</evidence>
<dbReference type="EMBL" id="JAWDGP010002890">
    <property type="protein sequence ID" value="KAK3779031.1"/>
    <property type="molecule type" value="Genomic_DNA"/>
</dbReference>
<protein>
    <submittedName>
        <fullName evidence="2">Uncharacterized protein</fullName>
    </submittedName>
</protein>
<feature type="compositionally biased region" description="Polar residues" evidence="1">
    <location>
        <begin position="1"/>
        <end position="13"/>
    </location>
</feature>
<dbReference type="Proteomes" id="UP001283361">
    <property type="component" value="Unassembled WGS sequence"/>
</dbReference>
<evidence type="ECO:0000313" key="3">
    <source>
        <dbReference type="Proteomes" id="UP001283361"/>
    </source>
</evidence>
<keyword evidence="3" id="KW-1185">Reference proteome</keyword>
<proteinExistence type="predicted"/>
<name>A0AAE1A1Q1_9GAST</name>
<reference evidence="2" key="1">
    <citation type="journal article" date="2023" name="G3 (Bethesda)">
        <title>A reference genome for the long-term kleptoplast-retaining sea slug Elysia crispata morphotype clarki.</title>
        <authorList>
            <person name="Eastman K.E."/>
            <person name="Pendleton A.L."/>
            <person name="Shaikh M.A."/>
            <person name="Suttiyut T."/>
            <person name="Ogas R."/>
            <person name="Tomko P."/>
            <person name="Gavelis G."/>
            <person name="Widhalm J.R."/>
            <person name="Wisecaver J.H."/>
        </authorList>
    </citation>
    <scope>NUCLEOTIDE SEQUENCE</scope>
    <source>
        <strain evidence="2">ECLA1</strain>
    </source>
</reference>
<accession>A0AAE1A1Q1</accession>
<dbReference type="AlphaFoldDB" id="A0AAE1A1Q1"/>
<feature type="region of interest" description="Disordered" evidence="1">
    <location>
        <begin position="1"/>
        <end position="23"/>
    </location>
</feature>
<sequence length="534" mass="61604">MENQHTQRAQTPGLTRRATPDEIRRQPEYQYLTSWATPHNKYDIRCMLRPHTAGATEMSVLRTRQRSFSSGNLKFSTSQRFKESNAEKSILRSCQNGGTFQNNIHFRRFSLGPFSHEYDSKTEVSVYKNIAHLFQTNINCSREFPKTGSSYDVKVPGSQILTSRKKVIRFLDAFDNDEEQSSKTYIGASEVQEPKNNERGLGKVPRERKDTANDLVHSNDDYRETSIFTGSSCEKDCKTSQSDDESISESLTAKSFCREKSENTGGCGTMEKESPKESLVGLPANINNTEESYAQDICDRLEQLSTQPTDQIHFPEQSMESAKVNEQSYHEEKNAFRSKKHKTKIKRCNSNYDADLEKSDKYLHAQSRNFTQTSQYMSNTKRGLSQLSVHYSQTNTAHNDRVIMADLLKNGHTRNALIGDSVYAIERRLYNRRRDPVKSTTFYDRFATQTKQKFHTLPARKRKSRTVADRAKERQERINKKKEELEHSFPPRAWSLVEVGAEDIEHMLNTCRYLRVDIRKQPNVYGIVDLSDEI</sequence>